<dbReference type="PANTHER" id="PTHR23235:SF120">
    <property type="entry name" value="KRUPPEL-LIKE FACTOR 15"/>
    <property type="match status" value="1"/>
</dbReference>
<dbReference type="Gene3D" id="3.30.160.60">
    <property type="entry name" value="Classic Zinc Finger"/>
    <property type="match status" value="3"/>
</dbReference>
<evidence type="ECO:0000256" key="5">
    <source>
        <dbReference type="ARBA" id="ARBA00022833"/>
    </source>
</evidence>
<dbReference type="InterPro" id="IPR036236">
    <property type="entry name" value="Znf_C2H2_sf"/>
</dbReference>
<dbReference type="EMBL" id="BTGC01000003">
    <property type="protein sequence ID" value="GMM50001.1"/>
    <property type="molecule type" value="Genomic_DNA"/>
</dbReference>
<evidence type="ECO:0000256" key="1">
    <source>
        <dbReference type="ARBA" id="ARBA00004123"/>
    </source>
</evidence>
<evidence type="ECO:0000256" key="2">
    <source>
        <dbReference type="ARBA" id="ARBA00022723"/>
    </source>
</evidence>
<evidence type="ECO:0000256" key="7">
    <source>
        <dbReference type="PROSITE-ProRule" id="PRU00042"/>
    </source>
</evidence>
<keyword evidence="5" id="KW-0862">Zinc</keyword>
<protein>
    <submittedName>
        <fullName evidence="10">DNA-binding transcription factor</fullName>
    </submittedName>
</protein>
<feature type="domain" description="C2H2-type" evidence="9">
    <location>
        <begin position="473"/>
        <end position="500"/>
    </location>
</feature>
<organism evidence="10 11">
    <name type="scientific">Starmerella bacillaris</name>
    <name type="common">Yeast</name>
    <name type="synonym">Candida zemplinina</name>
    <dbReference type="NCBI Taxonomy" id="1247836"/>
    <lineage>
        <taxon>Eukaryota</taxon>
        <taxon>Fungi</taxon>
        <taxon>Dikarya</taxon>
        <taxon>Ascomycota</taxon>
        <taxon>Saccharomycotina</taxon>
        <taxon>Dipodascomycetes</taxon>
        <taxon>Dipodascales</taxon>
        <taxon>Trichomonascaceae</taxon>
        <taxon>Starmerella</taxon>
    </lineage>
</organism>
<evidence type="ECO:0000256" key="3">
    <source>
        <dbReference type="ARBA" id="ARBA00022737"/>
    </source>
</evidence>
<dbReference type="GO" id="GO:0000978">
    <property type="term" value="F:RNA polymerase II cis-regulatory region sequence-specific DNA binding"/>
    <property type="evidence" value="ECO:0007669"/>
    <property type="project" value="TreeGrafter"/>
</dbReference>
<feature type="domain" description="C2H2-type" evidence="9">
    <location>
        <begin position="443"/>
        <end position="472"/>
    </location>
</feature>
<dbReference type="SUPFAM" id="SSF57667">
    <property type="entry name" value="beta-beta-alpha zinc fingers"/>
    <property type="match status" value="2"/>
</dbReference>
<evidence type="ECO:0000256" key="8">
    <source>
        <dbReference type="SAM" id="MobiDB-lite"/>
    </source>
</evidence>
<sequence length="561" mass="62679">MSELNSLYMPENRKYDKVKSDSPLSFYHTVGASQIRSDGHRNVLNQHNANNIHNINNINNMNSLNGINLMNNGNNLTNMGNLEVMSGMNNLYGQDGSQVPNMNGLNSYNSLGLTNMQNLNSMPSEPDIPSEMQLPGSEFDSDYPEMDNKMMNVEALSIAQGMSDTFAPAVEHSSYFPRPQYSRMTYNLPSDPPVALDHDDYFDSNKFDDIPSSPPSSPARHPPIYKAIRGGAIERHGRVPANLGMRQQGIRSDSHLPISRGQINPHPESSYNSLGITPNLIPNESLRSYRAPNDYSEPSNITGMTPAFSINDAYDSSPYDMATVRPPQFIEPRMTSPLPSRVDTQTTPHSGHLGSMGSMGSMGMLAPASSSIPDLSPALSDIHTPSSPSQEGFQWQPILTVPRSEQSEAIIEQQRKPKQKRKSCLPEGVVEEYVGYTETEGTYICLYPNCLRLFKRTYNLRSHIQTHLCDRPYVCTICEANFVRPHDLRRHERCHTDDRPFVCPCGKGFNRQDAMQRHRMRDICKGSLTKVAKDAKSEKSSRGKKSGSQPVTPKQEELDLH</sequence>
<comment type="caution">
    <text evidence="10">The sequence shown here is derived from an EMBL/GenBank/DDBJ whole genome shotgun (WGS) entry which is preliminary data.</text>
</comment>
<keyword evidence="6" id="KW-0539">Nucleus</keyword>
<keyword evidence="10" id="KW-0238">DNA-binding</keyword>
<evidence type="ECO:0000313" key="10">
    <source>
        <dbReference type="EMBL" id="GMM50001.1"/>
    </source>
</evidence>
<name>A0AAV5RFL8_STABA</name>
<reference evidence="10 11" key="1">
    <citation type="journal article" date="2023" name="Elife">
        <title>Identification of key yeast species and microbe-microbe interactions impacting larval growth of Drosophila in the wild.</title>
        <authorList>
            <person name="Mure A."/>
            <person name="Sugiura Y."/>
            <person name="Maeda R."/>
            <person name="Honda K."/>
            <person name="Sakurai N."/>
            <person name="Takahashi Y."/>
            <person name="Watada M."/>
            <person name="Katoh T."/>
            <person name="Gotoh A."/>
            <person name="Gotoh Y."/>
            <person name="Taniguchi I."/>
            <person name="Nakamura K."/>
            <person name="Hayashi T."/>
            <person name="Katayama T."/>
            <person name="Uemura T."/>
            <person name="Hattori Y."/>
        </authorList>
    </citation>
    <scope>NUCLEOTIDE SEQUENCE [LARGE SCALE GENOMIC DNA]</scope>
    <source>
        <strain evidence="10 11">SB-73</strain>
    </source>
</reference>
<evidence type="ECO:0000256" key="4">
    <source>
        <dbReference type="ARBA" id="ARBA00022771"/>
    </source>
</evidence>
<dbReference type="GO" id="GO:0008270">
    <property type="term" value="F:zinc ion binding"/>
    <property type="evidence" value="ECO:0007669"/>
    <property type="project" value="UniProtKB-KW"/>
</dbReference>
<comment type="subcellular location">
    <subcellularLocation>
        <location evidence="1">Nucleus</location>
    </subcellularLocation>
</comment>
<keyword evidence="3" id="KW-0677">Repeat</keyword>
<evidence type="ECO:0000259" key="9">
    <source>
        <dbReference type="PROSITE" id="PS50157"/>
    </source>
</evidence>
<keyword evidence="4 7" id="KW-0863">Zinc-finger</keyword>
<dbReference type="PROSITE" id="PS50157">
    <property type="entry name" value="ZINC_FINGER_C2H2_2"/>
    <property type="match status" value="2"/>
</dbReference>
<feature type="compositionally biased region" description="Basic and acidic residues" evidence="8">
    <location>
        <begin position="531"/>
        <end position="541"/>
    </location>
</feature>
<evidence type="ECO:0000313" key="11">
    <source>
        <dbReference type="Proteomes" id="UP001362899"/>
    </source>
</evidence>
<keyword evidence="2" id="KW-0479">Metal-binding</keyword>
<dbReference type="PROSITE" id="PS00028">
    <property type="entry name" value="ZINC_FINGER_C2H2_1"/>
    <property type="match status" value="2"/>
</dbReference>
<evidence type="ECO:0000256" key="6">
    <source>
        <dbReference type="ARBA" id="ARBA00023242"/>
    </source>
</evidence>
<dbReference type="FunFam" id="3.30.160.60:FF:000145">
    <property type="entry name" value="Zinc finger protein 574"/>
    <property type="match status" value="1"/>
</dbReference>
<proteinExistence type="predicted"/>
<dbReference type="GO" id="GO:0000981">
    <property type="term" value="F:DNA-binding transcription factor activity, RNA polymerase II-specific"/>
    <property type="evidence" value="ECO:0007669"/>
    <property type="project" value="TreeGrafter"/>
</dbReference>
<dbReference type="Proteomes" id="UP001362899">
    <property type="component" value="Unassembled WGS sequence"/>
</dbReference>
<accession>A0AAV5RFL8</accession>
<gene>
    <name evidence="10" type="ORF">DASB73_009590</name>
</gene>
<keyword evidence="11" id="KW-1185">Reference proteome</keyword>
<feature type="region of interest" description="Disordered" evidence="8">
    <location>
        <begin position="530"/>
        <end position="561"/>
    </location>
</feature>
<dbReference type="SMART" id="SM00355">
    <property type="entry name" value="ZnF_C2H2"/>
    <property type="match status" value="2"/>
</dbReference>
<dbReference type="PANTHER" id="PTHR23235">
    <property type="entry name" value="KRUEPPEL-LIKE TRANSCRIPTION FACTOR"/>
    <property type="match status" value="1"/>
</dbReference>
<dbReference type="AlphaFoldDB" id="A0AAV5RFL8"/>
<dbReference type="InterPro" id="IPR013087">
    <property type="entry name" value="Znf_C2H2_type"/>
</dbReference>
<dbReference type="GO" id="GO:0005634">
    <property type="term" value="C:nucleus"/>
    <property type="evidence" value="ECO:0007669"/>
    <property type="project" value="UniProtKB-SubCell"/>
</dbReference>